<keyword evidence="5" id="KW-1185">Reference proteome</keyword>
<keyword evidence="1" id="KW-0808">Transferase</keyword>
<dbReference type="EMBL" id="BAABHF010000045">
    <property type="protein sequence ID" value="GAA4509666.1"/>
    <property type="molecule type" value="Genomic_DNA"/>
</dbReference>
<organism evidence="4 5">
    <name type="scientific">Actinoallomurus oryzae</name>
    <dbReference type="NCBI Taxonomy" id="502180"/>
    <lineage>
        <taxon>Bacteria</taxon>
        <taxon>Bacillati</taxon>
        <taxon>Actinomycetota</taxon>
        <taxon>Actinomycetes</taxon>
        <taxon>Streptosporangiales</taxon>
        <taxon>Thermomonosporaceae</taxon>
        <taxon>Actinoallomurus</taxon>
    </lineage>
</organism>
<dbReference type="Gene3D" id="3.40.630.30">
    <property type="match status" value="1"/>
</dbReference>
<keyword evidence="2" id="KW-0012">Acyltransferase</keyword>
<comment type="caution">
    <text evidence="4">The sequence shown here is derived from an EMBL/GenBank/DDBJ whole genome shotgun (WGS) entry which is preliminary data.</text>
</comment>
<dbReference type="Pfam" id="PF13302">
    <property type="entry name" value="Acetyltransf_3"/>
    <property type="match status" value="1"/>
</dbReference>
<accession>A0ABP8QRM2</accession>
<dbReference type="InterPro" id="IPR050832">
    <property type="entry name" value="Bact_Acetyltransf"/>
</dbReference>
<feature type="domain" description="N-acetyltransferase" evidence="3">
    <location>
        <begin position="4"/>
        <end position="156"/>
    </location>
</feature>
<evidence type="ECO:0000256" key="2">
    <source>
        <dbReference type="ARBA" id="ARBA00023315"/>
    </source>
</evidence>
<evidence type="ECO:0000313" key="4">
    <source>
        <dbReference type="EMBL" id="GAA4509666.1"/>
    </source>
</evidence>
<dbReference type="Proteomes" id="UP001500503">
    <property type="component" value="Unassembled WGS sequence"/>
</dbReference>
<dbReference type="PROSITE" id="PS51186">
    <property type="entry name" value="GNAT"/>
    <property type="match status" value="1"/>
</dbReference>
<name>A0ABP8QRM2_9ACTN</name>
<protein>
    <recommendedName>
        <fullName evidence="3">N-acetyltransferase domain-containing protein</fullName>
    </recommendedName>
</protein>
<reference evidence="5" key="1">
    <citation type="journal article" date="2019" name="Int. J. Syst. Evol. Microbiol.">
        <title>The Global Catalogue of Microorganisms (GCM) 10K type strain sequencing project: providing services to taxonomists for standard genome sequencing and annotation.</title>
        <authorList>
            <consortium name="The Broad Institute Genomics Platform"/>
            <consortium name="The Broad Institute Genome Sequencing Center for Infectious Disease"/>
            <person name="Wu L."/>
            <person name="Ma J."/>
        </authorList>
    </citation>
    <scope>NUCLEOTIDE SEQUENCE [LARGE SCALE GENOMIC DNA]</scope>
    <source>
        <strain evidence="5">JCM 17933</strain>
    </source>
</reference>
<dbReference type="InterPro" id="IPR016181">
    <property type="entry name" value="Acyl_CoA_acyltransferase"/>
</dbReference>
<evidence type="ECO:0000256" key="1">
    <source>
        <dbReference type="ARBA" id="ARBA00022679"/>
    </source>
</evidence>
<dbReference type="PANTHER" id="PTHR43877">
    <property type="entry name" value="AMINOALKYLPHOSPHONATE N-ACETYLTRANSFERASE-RELATED-RELATED"/>
    <property type="match status" value="1"/>
</dbReference>
<evidence type="ECO:0000313" key="5">
    <source>
        <dbReference type="Proteomes" id="UP001500503"/>
    </source>
</evidence>
<proteinExistence type="predicted"/>
<sequence length="165" mass="17109">MSTVTLRPIDEELLPRVLEAAVAGADPAEAMPAVPGPPGWTPERRAAFGDFHRTVAGTTYAVMTGGEVIGATRLTPAEAPGAAEIGIWLTREARGKGHGVEALHLLIEEARARGTTALIAETDAANAPAVGLLRTLGAKLWEDPDTGAVHATLRVGDSIEHGIGR</sequence>
<dbReference type="SUPFAM" id="SSF55729">
    <property type="entry name" value="Acyl-CoA N-acyltransferases (Nat)"/>
    <property type="match status" value="1"/>
</dbReference>
<gene>
    <name evidence="4" type="ORF">GCM10023191_071120</name>
</gene>
<evidence type="ECO:0000259" key="3">
    <source>
        <dbReference type="PROSITE" id="PS51186"/>
    </source>
</evidence>
<dbReference type="CDD" id="cd04301">
    <property type="entry name" value="NAT_SF"/>
    <property type="match status" value="1"/>
</dbReference>
<dbReference type="RefSeq" id="WP_345471406.1">
    <property type="nucleotide sequence ID" value="NZ_BAABHF010000045.1"/>
</dbReference>
<dbReference type="InterPro" id="IPR000182">
    <property type="entry name" value="GNAT_dom"/>
</dbReference>